<dbReference type="NCBIfam" id="NF001159">
    <property type="entry name" value="PRK00150.1-3"/>
    <property type="match status" value="1"/>
</dbReference>
<protein>
    <recommendedName>
        <fullName evidence="3">Peptide deformylase</fullName>
        <shortName evidence="3">PDF</shortName>
        <ecNumber evidence="3">3.5.1.88</ecNumber>
    </recommendedName>
    <alternativeName>
        <fullName evidence="3">Polypeptide deformylase</fullName>
    </alternativeName>
</protein>
<feature type="binding site" evidence="3">
    <location>
        <position position="134"/>
    </location>
    <ligand>
        <name>Fe cation</name>
        <dbReference type="ChEBI" id="CHEBI:24875"/>
    </ligand>
</feature>
<dbReference type="InterPro" id="IPR036821">
    <property type="entry name" value="Peptide_deformylase_sf"/>
</dbReference>
<comment type="cofactor">
    <cofactor evidence="3">
        <name>Fe(2+)</name>
        <dbReference type="ChEBI" id="CHEBI:29033"/>
    </cofactor>
    <text evidence="3">Binds 1 Fe(2+) ion.</text>
</comment>
<accession>A0ABY0QJQ5</accession>
<keyword evidence="3" id="KW-0648">Protein biosynthesis</keyword>
<feature type="active site" evidence="3">
    <location>
        <position position="131"/>
    </location>
</feature>
<dbReference type="EMBL" id="FNGL01000004">
    <property type="protein sequence ID" value="SDK99305.1"/>
    <property type="molecule type" value="Genomic_DNA"/>
</dbReference>
<dbReference type="Proteomes" id="UP000198811">
    <property type="component" value="Unassembled WGS sequence"/>
</dbReference>
<dbReference type="Pfam" id="PF01327">
    <property type="entry name" value="Pep_deformylase"/>
    <property type="match status" value="1"/>
</dbReference>
<feature type="binding site" evidence="3">
    <location>
        <position position="88"/>
    </location>
    <ligand>
        <name>Fe cation</name>
        <dbReference type="ChEBI" id="CHEBI:24875"/>
    </ligand>
</feature>
<dbReference type="PANTHER" id="PTHR10458">
    <property type="entry name" value="PEPTIDE DEFORMYLASE"/>
    <property type="match status" value="1"/>
</dbReference>
<keyword evidence="5" id="KW-1185">Reference proteome</keyword>
<dbReference type="HAMAP" id="MF_00163">
    <property type="entry name" value="Pep_deformylase"/>
    <property type="match status" value="1"/>
</dbReference>
<evidence type="ECO:0000313" key="5">
    <source>
        <dbReference type="Proteomes" id="UP000198811"/>
    </source>
</evidence>
<gene>
    <name evidence="3" type="primary">def</name>
    <name evidence="4" type="ORF">SAMN05216497_10420</name>
</gene>
<dbReference type="RefSeq" id="WP_089864071.1">
    <property type="nucleotide sequence ID" value="NZ_FNGL01000004.1"/>
</dbReference>
<dbReference type="InterPro" id="IPR023635">
    <property type="entry name" value="Peptide_deformylase"/>
</dbReference>
<sequence>MAIRNLRFLGDDLLRKKSRKVDKIDDRIQVLLDDMLETMYENNGVGLAAPQVGILKRVVVIDIGEGPLFLINPEIIEEEGFYVDQEGCLSVPGRQGEVKRPYRVKVKAQDRKGNEIIVEGEALLARALCHEIDHLNGILFVDKVIESEVE</sequence>
<dbReference type="NCBIfam" id="TIGR00079">
    <property type="entry name" value="pept_deformyl"/>
    <property type="match status" value="1"/>
</dbReference>
<comment type="similarity">
    <text evidence="1 3">Belongs to the polypeptide deformylase family.</text>
</comment>
<evidence type="ECO:0000256" key="1">
    <source>
        <dbReference type="ARBA" id="ARBA00010759"/>
    </source>
</evidence>
<dbReference type="PIRSF" id="PIRSF004749">
    <property type="entry name" value="Pep_def"/>
    <property type="match status" value="1"/>
</dbReference>
<evidence type="ECO:0000256" key="3">
    <source>
        <dbReference type="HAMAP-Rule" id="MF_00163"/>
    </source>
</evidence>
<dbReference type="CDD" id="cd00487">
    <property type="entry name" value="Pep_deformylase"/>
    <property type="match status" value="1"/>
</dbReference>
<evidence type="ECO:0000256" key="2">
    <source>
        <dbReference type="ARBA" id="ARBA00023004"/>
    </source>
</evidence>
<reference evidence="4 5" key="1">
    <citation type="submission" date="2016-10" db="EMBL/GenBank/DDBJ databases">
        <authorList>
            <person name="Varghese N."/>
            <person name="Submissions S."/>
        </authorList>
    </citation>
    <scope>NUCLEOTIDE SEQUENCE [LARGE SCALE GENOMIC DNA]</scope>
    <source>
        <strain evidence="4 5">NLAE-zl-C224</strain>
    </source>
</reference>
<dbReference type="Gene3D" id="3.90.45.10">
    <property type="entry name" value="Peptide deformylase"/>
    <property type="match status" value="1"/>
</dbReference>
<keyword evidence="3" id="KW-0479">Metal-binding</keyword>
<comment type="catalytic activity">
    <reaction evidence="3">
        <text>N-terminal N-formyl-L-methionyl-[peptide] + H2O = N-terminal L-methionyl-[peptide] + formate</text>
        <dbReference type="Rhea" id="RHEA:24420"/>
        <dbReference type="Rhea" id="RHEA-COMP:10639"/>
        <dbReference type="Rhea" id="RHEA-COMP:10640"/>
        <dbReference type="ChEBI" id="CHEBI:15377"/>
        <dbReference type="ChEBI" id="CHEBI:15740"/>
        <dbReference type="ChEBI" id="CHEBI:49298"/>
        <dbReference type="ChEBI" id="CHEBI:64731"/>
        <dbReference type="EC" id="3.5.1.88"/>
    </reaction>
</comment>
<name>A0ABY0QJQ5_CLOCO</name>
<dbReference type="PRINTS" id="PR01576">
    <property type="entry name" value="PDEFORMYLASE"/>
</dbReference>
<feature type="binding site" evidence="3">
    <location>
        <position position="130"/>
    </location>
    <ligand>
        <name>Fe cation</name>
        <dbReference type="ChEBI" id="CHEBI:24875"/>
    </ligand>
</feature>
<keyword evidence="3" id="KW-0378">Hydrolase</keyword>
<proteinExistence type="inferred from homology"/>
<dbReference type="SUPFAM" id="SSF56420">
    <property type="entry name" value="Peptide deformylase"/>
    <property type="match status" value="1"/>
</dbReference>
<comment type="caution">
    <text evidence="4">The sequence shown here is derived from an EMBL/GenBank/DDBJ whole genome shotgun (WGS) entry which is preliminary data.</text>
</comment>
<evidence type="ECO:0000313" key="4">
    <source>
        <dbReference type="EMBL" id="SDK99305.1"/>
    </source>
</evidence>
<comment type="function">
    <text evidence="3">Removes the formyl group from the N-terminal Met of newly synthesized proteins. Requires at least a dipeptide for an efficient rate of reaction. N-terminal L-methionine is a prerequisite for activity but the enzyme has broad specificity at other positions.</text>
</comment>
<dbReference type="EC" id="3.5.1.88" evidence="3"/>
<dbReference type="PANTHER" id="PTHR10458:SF22">
    <property type="entry name" value="PEPTIDE DEFORMYLASE"/>
    <property type="match status" value="1"/>
</dbReference>
<organism evidence="4 5">
    <name type="scientific">Clostridium cochlearium</name>
    <dbReference type="NCBI Taxonomy" id="1494"/>
    <lineage>
        <taxon>Bacteria</taxon>
        <taxon>Bacillati</taxon>
        <taxon>Bacillota</taxon>
        <taxon>Clostridia</taxon>
        <taxon>Eubacteriales</taxon>
        <taxon>Clostridiaceae</taxon>
        <taxon>Clostridium</taxon>
    </lineage>
</organism>
<keyword evidence="2 3" id="KW-0408">Iron</keyword>